<evidence type="ECO:0000256" key="1">
    <source>
        <dbReference type="ARBA" id="ARBA00004651"/>
    </source>
</evidence>
<feature type="transmembrane region" description="Helical" evidence="7">
    <location>
        <begin position="27"/>
        <end position="51"/>
    </location>
</feature>
<evidence type="ECO:0000256" key="6">
    <source>
        <dbReference type="ARBA" id="ARBA00023136"/>
    </source>
</evidence>
<dbReference type="NCBIfam" id="TIGR01065">
    <property type="entry name" value="hlyIII"/>
    <property type="match status" value="1"/>
</dbReference>
<feature type="transmembrane region" description="Helical" evidence="7">
    <location>
        <begin position="119"/>
        <end position="140"/>
    </location>
</feature>
<evidence type="ECO:0000256" key="4">
    <source>
        <dbReference type="ARBA" id="ARBA00022692"/>
    </source>
</evidence>
<proteinExistence type="inferred from homology"/>
<keyword evidence="6 7" id="KW-0472">Membrane</keyword>
<keyword evidence="9" id="KW-1185">Reference proteome</keyword>
<evidence type="ECO:0000256" key="2">
    <source>
        <dbReference type="ARBA" id="ARBA00008488"/>
    </source>
</evidence>
<evidence type="ECO:0000256" key="5">
    <source>
        <dbReference type="ARBA" id="ARBA00022989"/>
    </source>
</evidence>
<evidence type="ECO:0000313" key="8">
    <source>
        <dbReference type="EMBL" id="MES1930154.1"/>
    </source>
</evidence>
<keyword evidence="4 7" id="KW-0812">Transmembrane</keyword>
<dbReference type="EMBL" id="APND01000004">
    <property type="protein sequence ID" value="MES1930154.1"/>
    <property type="molecule type" value="Genomic_DNA"/>
</dbReference>
<dbReference type="Pfam" id="PF03006">
    <property type="entry name" value="HlyIII"/>
    <property type="match status" value="1"/>
</dbReference>
<sequence length="237" mass="25604">MRGMNTTASNTTKPRVNSSGYTLGEEIANAITSGIGTALSIGGLVVLVVYAALRGDVWHVVSVSIFGTSLILSHLSSTLYHAIAPPRAKSVLKVFDHLAIYVLIAGTYTPFTLVNLRGVWGWSLFVLIWGLAIGGVLIKLTRLNDVKYLSTAFYVAMGWTVVLVIGPVIDNVAMGGVWLLFAGGISYTVGVLFYVWNRMPYNHAIWHLFVIGGSVFHFFAVLFYVIPLAPAALDLLG</sequence>
<feature type="transmembrane region" description="Helical" evidence="7">
    <location>
        <begin position="175"/>
        <end position="196"/>
    </location>
</feature>
<feature type="transmembrane region" description="Helical" evidence="7">
    <location>
        <begin position="94"/>
        <end position="113"/>
    </location>
</feature>
<feature type="transmembrane region" description="Helical" evidence="7">
    <location>
        <begin position="152"/>
        <end position="169"/>
    </location>
</feature>
<keyword evidence="3" id="KW-1003">Cell membrane</keyword>
<dbReference type="InterPro" id="IPR004254">
    <property type="entry name" value="AdipoR/HlyIII-related"/>
</dbReference>
<comment type="similarity">
    <text evidence="2">Belongs to the UPF0073 (Hly-III) family.</text>
</comment>
<feature type="transmembrane region" description="Helical" evidence="7">
    <location>
        <begin position="208"/>
        <end position="226"/>
    </location>
</feature>
<comment type="subcellular location">
    <subcellularLocation>
        <location evidence="1">Cell membrane</location>
        <topology evidence="1">Multi-pass membrane protein</topology>
    </subcellularLocation>
</comment>
<dbReference type="Proteomes" id="UP001460888">
    <property type="component" value="Unassembled WGS sequence"/>
</dbReference>
<evidence type="ECO:0000313" key="9">
    <source>
        <dbReference type="Proteomes" id="UP001460888"/>
    </source>
</evidence>
<name>A0ABV2B2N8_9GAMM</name>
<protein>
    <submittedName>
        <fullName evidence="8">Hemolysin III family channel protein</fullName>
    </submittedName>
</protein>
<accession>A0ABV2B2N8</accession>
<dbReference type="InterPro" id="IPR005744">
    <property type="entry name" value="Hy-lIII"/>
</dbReference>
<dbReference type="PANTHER" id="PTHR20855:SF3">
    <property type="entry name" value="LD03007P"/>
    <property type="match status" value="1"/>
</dbReference>
<comment type="caution">
    <text evidence="8">The sequence shown here is derived from an EMBL/GenBank/DDBJ whole genome shotgun (WGS) entry which is preliminary data.</text>
</comment>
<reference evidence="8 9" key="1">
    <citation type="submission" date="2013-03" db="EMBL/GenBank/DDBJ databases">
        <title>Salinisphaera dokdonensis CL-ES53 Genome Sequencing.</title>
        <authorList>
            <person name="Li C."/>
            <person name="Lai Q."/>
            <person name="Shao Z."/>
        </authorList>
    </citation>
    <scope>NUCLEOTIDE SEQUENCE [LARGE SCALE GENOMIC DNA]</scope>
    <source>
        <strain evidence="8 9">CL-ES53</strain>
    </source>
</reference>
<gene>
    <name evidence="8" type="ORF">SADO_12903</name>
</gene>
<feature type="transmembrane region" description="Helical" evidence="7">
    <location>
        <begin position="57"/>
        <end position="82"/>
    </location>
</feature>
<organism evidence="8 9">
    <name type="scientific">Salinisphaera dokdonensis CL-ES53</name>
    <dbReference type="NCBI Taxonomy" id="1304272"/>
    <lineage>
        <taxon>Bacteria</taxon>
        <taxon>Pseudomonadati</taxon>
        <taxon>Pseudomonadota</taxon>
        <taxon>Gammaproteobacteria</taxon>
        <taxon>Salinisphaerales</taxon>
        <taxon>Salinisphaeraceae</taxon>
        <taxon>Salinisphaera</taxon>
    </lineage>
</organism>
<keyword evidence="5 7" id="KW-1133">Transmembrane helix</keyword>
<dbReference type="PANTHER" id="PTHR20855">
    <property type="entry name" value="ADIPOR/PROGESTIN RECEPTOR-RELATED"/>
    <property type="match status" value="1"/>
</dbReference>
<dbReference type="RefSeq" id="WP_434547911.1">
    <property type="nucleotide sequence ID" value="NZ_APND01000004.1"/>
</dbReference>
<evidence type="ECO:0000256" key="7">
    <source>
        <dbReference type="SAM" id="Phobius"/>
    </source>
</evidence>
<evidence type="ECO:0000256" key="3">
    <source>
        <dbReference type="ARBA" id="ARBA00022475"/>
    </source>
</evidence>